<accession>A0AAV5TH64</accession>
<feature type="transmembrane region" description="Helical" evidence="1">
    <location>
        <begin position="50"/>
        <end position="71"/>
    </location>
</feature>
<dbReference type="EMBL" id="BTSX01000004">
    <property type="protein sequence ID" value="GMS93656.1"/>
    <property type="molecule type" value="Genomic_DNA"/>
</dbReference>
<dbReference type="PANTHER" id="PTHR45830:SF15">
    <property type="entry name" value="SERPENTINE RECEPTOR, CLASS I"/>
    <property type="match status" value="1"/>
</dbReference>
<keyword evidence="1" id="KW-0812">Transmembrane</keyword>
<feature type="non-terminal residue" evidence="2">
    <location>
        <position position="1"/>
    </location>
</feature>
<proteinExistence type="predicted"/>
<keyword evidence="3" id="KW-1185">Reference proteome</keyword>
<reference evidence="2" key="1">
    <citation type="submission" date="2023-10" db="EMBL/GenBank/DDBJ databases">
        <title>Genome assembly of Pristionchus species.</title>
        <authorList>
            <person name="Yoshida K."/>
            <person name="Sommer R.J."/>
        </authorList>
    </citation>
    <scope>NUCLEOTIDE SEQUENCE</scope>
    <source>
        <strain evidence="2">RS0144</strain>
    </source>
</reference>
<dbReference type="Proteomes" id="UP001432027">
    <property type="component" value="Unassembled WGS sequence"/>
</dbReference>
<comment type="caution">
    <text evidence="2">The sequence shown here is derived from an EMBL/GenBank/DDBJ whole genome shotgun (WGS) entry which is preliminary data.</text>
</comment>
<dbReference type="PANTHER" id="PTHR45830">
    <property type="entry name" value="SERPENTINE RECEPTOR, CLASS I"/>
    <property type="match status" value="1"/>
</dbReference>
<evidence type="ECO:0000256" key="1">
    <source>
        <dbReference type="SAM" id="Phobius"/>
    </source>
</evidence>
<sequence>RQIYWPITVFIIHPLVIFVLLKKMSLSTDCKVGYVCQTVISMFFDFYNSFLHQFYTLAPFPIIICTGILCSDSAQPAFLMTILAFFTDAMCVPLVFLMMRIHQKMLVYSSPLKIGASSQVFLDFIIGLLILTTNTVY</sequence>
<keyword evidence="1" id="KW-1133">Transmembrane helix</keyword>
<keyword evidence="1" id="KW-0472">Membrane</keyword>
<evidence type="ECO:0000313" key="2">
    <source>
        <dbReference type="EMBL" id="GMS93656.1"/>
    </source>
</evidence>
<name>A0AAV5TH64_9BILA</name>
<evidence type="ECO:0000313" key="3">
    <source>
        <dbReference type="Proteomes" id="UP001432027"/>
    </source>
</evidence>
<evidence type="ECO:0008006" key="4">
    <source>
        <dbReference type="Google" id="ProtNLM"/>
    </source>
</evidence>
<feature type="transmembrane region" description="Helical" evidence="1">
    <location>
        <begin position="6"/>
        <end position="21"/>
    </location>
</feature>
<protein>
    <recommendedName>
        <fullName evidence="4">G protein-coupled receptor</fullName>
    </recommendedName>
</protein>
<dbReference type="AlphaFoldDB" id="A0AAV5TH64"/>
<organism evidence="2 3">
    <name type="scientific">Pristionchus entomophagus</name>
    <dbReference type="NCBI Taxonomy" id="358040"/>
    <lineage>
        <taxon>Eukaryota</taxon>
        <taxon>Metazoa</taxon>
        <taxon>Ecdysozoa</taxon>
        <taxon>Nematoda</taxon>
        <taxon>Chromadorea</taxon>
        <taxon>Rhabditida</taxon>
        <taxon>Rhabditina</taxon>
        <taxon>Diplogasteromorpha</taxon>
        <taxon>Diplogasteroidea</taxon>
        <taxon>Neodiplogasteridae</taxon>
        <taxon>Pristionchus</taxon>
    </lineage>
</organism>
<feature type="transmembrane region" description="Helical" evidence="1">
    <location>
        <begin position="120"/>
        <end position="136"/>
    </location>
</feature>
<gene>
    <name evidence="2" type="ORF">PENTCL1PPCAC_15831</name>
</gene>
<feature type="transmembrane region" description="Helical" evidence="1">
    <location>
        <begin position="77"/>
        <end position="99"/>
    </location>
</feature>